<evidence type="ECO:0000256" key="1">
    <source>
        <dbReference type="ARBA" id="ARBA00022679"/>
    </source>
</evidence>
<keyword evidence="2" id="KW-0012">Acyltransferase</keyword>
<dbReference type="Pfam" id="PF00583">
    <property type="entry name" value="Acetyltransf_1"/>
    <property type="match status" value="1"/>
</dbReference>
<sequence>MNGIAIRPATGDELGAVAELRWDWVLENGGLPAVTREEFTKSFASWARENAVTHRCVVMVRDDEIIGMAWLAVVQRVPTPHSPARASGDLQSVYIVPEERGNGLGSLLIDAVLRLAHDRGLERVTVHSSVRAIPAYSRRGFVTSPRLLQADLADPT</sequence>
<dbReference type="Proteomes" id="UP000582974">
    <property type="component" value="Unassembled WGS sequence"/>
</dbReference>
<dbReference type="RefSeq" id="WP_180894429.1">
    <property type="nucleotide sequence ID" value="NZ_JACCKD010000007.1"/>
</dbReference>
<dbReference type="InterPro" id="IPR016181">
    <property type="entry name" value="Acyl_CoA_acyltransferase"/>
</dbReference>
<protein>
    <submittedName>
        <fullName evidence="4">GNAT family N-acetyltransferase</fullName>
    </submittedName>
</protein>
<accession>A0A838AE77</accession>
<dbReference type="EMBL" id="JACCKD010000007">
    <property type="protein sequence ID" value="MBA0127624.1"/>
    <property type="molecule type" value="Genomic_DNA"/>
</dbReference>
<keyword evidence="5" id="KW-1185">Reference proteome</keyword>
<dbReference type="Gene3D" id="3.40.630.30">
    <property type="match status" value="1"/>
</dbReference>
<evidence type="ECO:0000259" key="3">
    <source>
        <dbReference type="PROSITE" id="PS51186"/>
    </source>
</evidence>
<reference evidence="4 5" key="1">
    <citation type="submission" date="2020-07" db="EMBL/GenBank/DDBJ databases">
        <title>Genome of Haloechinothrix sp.</title>
        <authorList>
            <person name="Tang S.-K."/>
            <person name="Yang L."/>
            <person name="Zhu W.-Y."/>
        </authorList>
    </citation>
    <scope>NUCLEOTIDE SEQUENCE [LARGE SCALE GENOMIC DNA]</scope>
    <source>
        <strain evidence="4 5">YIM 98757</strain>
    </source>
</reference>
<proteinExistence type="predicted"/>
<name>A0A838AE77_9PSEU</name>
<gene>
    <name evidence="4" type="ORF">H0B56_18940</name>
</gene>
<dbReference type="InterPro" id="IPR000182">
    <property type="entry name" value="GNAT_dom"/>
</dbReference>
<dbReference type="CDD" id="cd04301">
    <property type="entry name" value="NAT_SF"/>
    <property type="match status" value="1"/>
</dbReference>
<dbReference type="PROSITE" id="PS51186">
    <property type="entry name" value="GNAT"/>
    <property type="match status" value="1"/>
</dbReference>
<evidence type="ECO:0000313" key="5">
    <source>
        <dbReference type="Proteomes" id="UP000582974"/>
    </source>
</evidence>
<comment type="caution">
    <text evidence="4">The sequence shown here is derived from an EMBL/GenBank/DDBJ whole genome shotgun (WGS) entry which is preliminary data.</text>
</comment>
<feature type="domain" description="N-acetyltransferase" evidence="3">
    <location>
        <begin position="4"/>
        <end position="156"/>
    </location>
</feature>
<dbReference type="AlphaFoldDB" id="A0A838AE77"/>
<dbReference type="GO" id="GO:0016747">
    <property type="term" value="F:acyltransferase activity, transferring groups other than amino-acyl groups"/>
    <property type="evidence" value="ECO:0007669"/>
    <property type="project" value="InterPro"/>
</dbReference>
<dbReference type="SUPFAM" id="SSF55729">
    <property type="entry name" value="Acyl-CoA N-acyltransferases (Nat)"/>
    <property type="match status" value="1"/>
</dbReference>
<evidence type="ECO:0000313" key="4">
    <source>
        <dbReference type="EMBL" id="MBA0127624.1"/>
    </source>
</evidence>
<dbReference type="InterPro" id="IPR050832">
    <property type="entry name" value="Bact_Acetyltransf"/>
</dbReference>
<evidence type="ECO:0000256" key="2">
    <source>
        <dbReference type="ARBA" id="ARBA00023315"/>
    </source>
</evidence>
<keyword evidence="1 4" id="KW-0808">Transferase</keyword>
<dbReference type="PANTHER" id="PTHR43877">
    <property type="entry name" value="AMINOALKYLPHOSPHONATE N-ACETYLTRANSFERASE-RELATED-RELATED"/>
    <property type="match status" value="1"/>
</dbReference>
<organism evidence="4 5">
    <name type="scientific">Haloechinothrix aidingensis</name>
    <dbReference type="NCBI Taxonomy" id="2752311"/>
    <lineage>
        <taxon>Bacteria</taxon>
        <taxon>Bacillati</taxon>
        <taxon>Actinomycetota</taxon>
        <taxon>Actinomycetes</taxon>
        <taxon>Pseudonocardiales</taxon>
        <taxon>Pseudonocardiaceae</taxon>
        <taxon>Haloechinothrix</taxon>
    </lineage>
</organism>